<evidence type="ECO:0000259" key="4">
    <source>
        <dbReference type="Pfam" id="PF25298"/>
    </source>
</evidence>
<dbReference type="AlphaFoldDB" id="A0A8S4F371"/>
<feature type="region of interest" description="Disordered" evidence="2">
    <location>
        <begin position="59"/>
        <end position="80"/>
    </location>
</feature>
<reference evidence="5" key="1">
    <citation type="submission" date="2020-11" db="EMBL/GenBank/DDBJ databases">
        <authorList>
            <person name="Whiteford S."/>
        </authorList>
    </citation>
    <scope>NUCLEOTIDE SEQUENCE</scope>
</reference>
<evidence type="ECO:0000259" key="3">
    <source>
        <dbReference type="Pfam" id="PF03258"/>
    </source>
</evidence>
<comment type="caution">
    <text evidence="5">The sequence shown here is derived from an EMBL/GenBank/DDBJ whole genome shotgun (WGS) entry which is preliminary data.</text>
</comment>
<evidence type="ECO:0000313" key="5">
    <source>
        <dbReference type="EMBL" id="CAG9122659.1"/>
    </source>
</evidence>
<feature type="domain" description="FP protein N-terminal" evidence="3">
    <location>
        <begin position="174"/>
        <end position="261"/>
    </location>
</feature>
<feature type="domain" description="FP protein C-terminal" evidence="4">
    <location>
        <begin position="273"/>
        <end position="323"/>
    </location>
</feature>
<protein>
    <submittedName>
        <fullName evidence="5">(diamondback moth) hypothetical protein</fullName>
    </submittedName>
</protein>
<dbReference type="Pfam" id="PF25298">
    <property type="entry name" value="Baculo_FP_2nd"/>
    <property type="match status" value="1"/>
</dbReference>
<dbReference type="Proteomes" id="UP000653454">
    <property type="component" value="Unassembled WGS sequence"/>
</dbReference>
<name>A0A8S4F371_PLUXY</name>
<feature type="coiled-coil region" evidence="1">
    <location>
        <begin position="129"/>
        <end position="170"/>
    </location>
</feature>
<organism evidence="5 6">
    <name type="scientific">Plutella xylostella</name>
    <name type="common">Diamondback moth</name>
    <name type="synonym">Plutella maculipennis</name>
    <dbReference type="NCBI Taxonomy" id="51655"/>
    <lineage>
        <taxon>Eukaryota</taxon>
        <taxon>Metazoa</taxon>
        <taxon>Ecdysozoa</taxon>
        <taxon>Arthropoda</taxon>
        <taxon>Hexapoda</taxon>
        <taxon>Insecta</taxon>
        <taxon>Pterygota</taxon>
        <taxon>Neoptera</taxon>
        <taxon>Endopterygota</taxon>
        <taxon>Lepidoptera</taxon>
        <taxon>Glossata</taxon>
        <taxon>Ditrysia</taxon>
        <taxon>Yponomeutoidea</taxon>
        <taxon>Plutellidae</taxon>
        <taxon>Plutella</taxon>
    </lineage>
</organism>
<feature type="compositionally biased region" description="Polar residues" evidence="2">
    <location>
        <begin position="63"/>
        <end position="78"/>
    </location>
</feature>
<dbReference type="InterPro" id="IPR057251">
    <property type="entry name" value="FP_C"/>
</dbReference>
<keyword evidence="1" id="KW-0175">Coiled coil</keyword>
<accession>A0A8S4F371</accession>
<sequence>MPPQCKKFKQFMSSAKPEDTFKCSGECGDTYHKNKKCLKSYTKCISTGLCDDCLEKKTKKGTPMSTKASGQQKTPTETVRQEPFLSLDPSSVTIEALLAELNSKMAVVFEIKSNTDFYAESYDETVKLQKETNDLIKTQAKKINDLQNRCQHLETVNSALEMRVHAIEQEDKNRNLEITGLENRPNESIPVLVNTIASKLEVNPGDLDNVERAWRHNKGKKTSENNKCPPLIIRFRTTTAKEEWYNRRNRIRKNSDVFSDGSSTPVYINENLTNHNKELLWNAKQKLKATFKFIWVKYGRVLCRKDENSRVIPLYSTMDIEKLISSTRTGEQCTLIKEQN</sequence>
<dbReference type="Pfam" id="PF03258">
    <property type="entry name" value="Baculo_FP"/>
    <property type="match status" value="1"/>
</dbReference>
<proteinExistence type="predicted"/>
<gene>
    <name evidence="5" type="ORF">PLXY2_LOCUS7671</name>
</gene>
<dbReference type="EMBL" id="CAJHNJ030000027">
    <property type="protein sequence ID" value="CAG9122659.1"/>
    <property type="molecule type" value="Genomic_DNA"/>
</dbReference>
<evidence type="ECO:0000256" key="1">
    <source>
        <dbReference type="SAM" id="Coils"/>
    </source>
</evidence>
<evidence type="ECO:0000313" key="6">
    <source>
        <dbReference type="Proteomes" id="UP000653454"/>
    </source>
</evidence>
<dbReference type="InterPro" id="IPR004941">
    <property type="entry name" value="FP_N"/>
</dbReference>
<keyword evidence="6" id="KW-1185">Reference proteome</keyword>
<evidence type="ECO:0000256" key="2">
    <source>
        <dbReference type="SAM" id="MobiDB-lite"/>
    </source>
</evidence>